<gene>
    <name evidence="2" type="ORF">D1832_10020</name>
</gene>
<sequence>MAESDVLRDARARSRETRTTTWTLVYGGVLLVAMICAMALAVVHEAAGSLTAGASWLPYAVALAWSAGLLVACLTFGPAHAPPATAVWLLPSPIDRVSLLRRALAVTLVLAAALGALGGLTTALVSGAEDKVVALVPLGGLVGVALHQLALRAQARGSVRVVRTGAALTAAAVALVITSGRRPGMTWGIASFAPWVAGAAAIVAAAVILVSLFRWPTWLRRVSAPSLRTAGDVVDTAMRGAVMLDPSAFAVRDARRAGRRRGRATSVGVVRFRHGSAVLDFVARDAVAALRRGGTLLAKASWMLGVWAFGAIFAPAFGHRPSVVVAAVVVWGAVAAAGQGLATWLSSSSLWRLVPTRPQAVTAALAVTPLVVGWIVATAALAGAGVGAADALAWGVLLSAASVAGVARRTDPPPVKFGNAVSTPMGDLELGLTAALLHGPDVVALCVVIGMIVGPYAGCLAAVGWMVRVVVTAKPGGKRR</sequence>
<dbReference type="EMBL" id="QWLM01000011">
    <property type="protein sequence ID" value="RHW45178.1"/>
    <property type="molecule type" value="Genomic_DNA"/>
</dbReference>
<dbReference type="RefSeq" id="WP_118913749.1">
    <property type="nucleotide sequence ID" value="NZ_CBCRVH010000011.1"/>
</dbReference>
<feature type="transmembrane region" description="Helical" evidence="1">
    <location>
        <begin position="161"/>
        <end position="180"/>
    </location>
</feature>
<dbReference type="InterPro" id="IPR046264">
    <property type="entry name" value="DUF6297"/>
</dbReference>
<dbReference type="Proteomes" id="UP000285376">
    <property type="component" value="Unassembled WGS sequence"/>
</dbReference>
<evidence type="ECO:0000313" key="2">
    <source>
        <dbReference type="EMBL" id="RHW45178.1"/>
    </source>
</evidence>
<feature type="transmembrane region" description="Helical" evidence="1">
    <location>
        <begin position="99"/>
        <end position="120"/>
    </location>
</feature>
<name>A0A417Z3C6_9MICO</name>
<organism evidence="2 3">
    <name type="scientific">Dermacoccus abyssi</name>
    <dbReference type="NCBI Taxonomy" id="322596"/>
    <lineage>
        <taxon>Bacteria</taxon>
        <taxon>Bacillati</taxon>
        <taxon>Actinomycetota</taxon>
        <taxon>Actinomycetes</taxon>
        <taxon>Micrococcales</taxon>
        <taxon>Dermacoccaceae</taxon>
        <taxon>Dermacoccus</taxon>
    </lineage>
</organism>
<reference evidence="2 3" key="1">
    <citation type="submission" date="2018-08" db="EMBL/GenBank/DDBJ databases">
        <title>Whole genome sequence analysis of Dermacoccus abyssi bacteria isolated from Deep Mariana trench Micromonospora spp reveals genes involved in the environmental adaptation and production of secondary metabolites.</title>
        <authorList>
            <person name="Abdel-Mageed W.M."/>
            <person name="Lehri B."/>
            <person name="Nouioui I."/>
            <person name="Goodfellow I."/>
            <person name="Jaspars M."/>
            <person name="Karlyshev A."/>
        </authorList>
    </citation>
    <scope>NUCLEOTIDE SEQUENCE [LARGE SCALE GENOMIC DNA]</scope>
    <source>
        <strain evidence="2 3">MT1.1</strain>
    </source>
</reference>
<accession>A0A417Z3C6</accession>
<feature type="transmembrane region" description="Helical" evidence="1">
    <location>
        <begin position="300"/>
        <end position="317"/>
    </location>
</feature>
<feature type="transmembrane region" description="Helical" evidence="1">
    <location>
        <begin position="323"/>
        <end position="342"/>
    </location>
</feature>
<feature type="transmembrane region" description="Helical" evidence="1">
    <location>
        <begin position="192"/>
        <end position="213"/>
    </location>
</feature>
<comment type="caution">
    <text evidence="2">The sequence shown here is derived from an EMBL/GenBank/DDBJ whole genome shotgun (WGS) entry which is preliminary data.</text>
</comment>
<evidence type="ECO:0000256" key="1">
    <source>
        <dbReference type="SAM" id="Phobius"/>
    </source>
</evidence>
<dbReference type="AlphaFoldDB" id="A0A417Z3C6"/>
<feature type="transmembrane region" description="Helical" evidence="1">
    <location>
        <begin position="21"/>
        <end position="44"/>
    </location>
</feature>
<feature type="transmembrane region" description="Helical" evidence="1">
    <location>
        <begin position="56"/>
        <end position="79"/>
    </location>
</feature>
<feature type="transmembrane region" description="Helical" evidence="1">
    <location>
        <begin position="132"/>
        <end position="149"/>
    </location>
</feature>
<keyword evidence="1" id="KW-0472">Membrane</keyword>
<evidence type="ECO:0000313" key="3">
    <source>
        <dbReference type="Proteomes" id="UP000285376"/>
    </source>
</evidence>
<keyword evidence="1" id="KW-1133">Transmembrane helix</keyword>
<proteinExistence type="predicted"/>
<keyword evidence="1" id="KW-0812">Transmembrane</keyword>
<protein>
    <submittedName>
        <fullName evidence="2">Uncharacterized protein</fullName>
    </submittedName>
</protein>
<feature type="transmembrane region" description="Helical" evidence="1">
    <location>
        <begin position="363"/>
        <end position="389"/>
    </location>
</feature>
<dbReference type="Pfam" id="PF19814">
    <property type="entry name" value="DUF6297"/>
    <property type="match status" value="1"/>
</dbReference>
<feature type="transmembrane region" description="Helical" evidence="1">
    <location>
        <begin position="442"/>
        <end position="471"/>
    </location>
</feature>